<protein>
    <submittedName>
        <fullName evidence="1">Uncharacterized protein</fullName>
    </submittedName>
</protein>
<reference evidence="1 2" key="1">
    <citation type="submission" date="2018-01" db="EMBL/GenBank/DDBJ databases">
        <title>Metagenomic assembled genomes from two thermal pools in the Uzon Caldera, Kamchatka, Russia.</title>
        <authorList>
            <person name="Wilkins L."/>
            <person name="Ettinger C."/>
        </authorList>
    </citation>
    <scope>NUCLEOTIDE SEQUENCE [LARGE SCALE GENOMIC DNA]</scope>
    <source>
        <strain evidence="1">ZAV-04</strain>
    </source>
</reference>
<accession>A0A2J6WQF9</accession>
<comment type="caution">
    <text evidence="1">The sequence shown here is derived from an EMBL/GenBank/DDBJ whole genome shotgun (WGS) entry which is preliminary data.</text>
</comment>
<evidence type="ECO:0000313" key="1">
    <source>
        <dbReference type="EMBL" id="PMP72626.1"/>
    </source>
</evidence>
<evidence type="ECO:0000313" key="2">
    <source>
        <dbReference type="Proteomes" id="UP000242288"/>
    </source>
</evidence>
<organism evidence="1 2">
    <name type="scientific">Thermodesulfovibrio aggregans</name>
    <dbReference type="NCBI Taxonomy" id="86166"/>
    <lineage>
        <taxon>Bacteria</taxon>
        <taxon>Pseudomonadati</taxon>
        <taxon>Nitrospirota</taxon>
        <taxon>Thermodesulfovibrionia</taxon>
        <taxon>Thermodesulfovibrionales</taxon>
        <taxon>Thermodesulfovibrionaceae</taxon>
        <taxon>Thermodesulfovibrio</taxon>
    </lineage>
</organism>
<gene>
    <name evidence="1" type="ORF">C0186_00560</name>
</gene>
<proteinExistence type="predicted"/>
<dbReference type="EMBL" id="PNIO01000006">
    <property type="protein sequence ID" value="PMP72626.1"/>
    <property type="molecule type" value="Genomic_DNA"/>
</dbReference>
<dbReference type="AlphaFoldDB" id="A0A2J6WQF9"/>
<dbReference type="Proteomes" id="UP000242288">
    <property type="component" value="Unassembled WGS sequence"/>
</dbReference>
<name>A0A2J6WQF9_9BACT</name>
<sequence length="85" mass="9867">MYKRAIYWFKRDPLKNRIIKPGKGHEKIVLILKGKVRATGIWNGILTEGQAIHIVEEESLYFENLSSEETIYIIAGGHSEKEHHH</sequence>